<reference evidence="3" key="1">
    <citation type="journal article" date="2020" name="Antimicrob. Agents Chemother.">
        <title>The novel macrolide resistance genes mef(D), msr(F) and msr(H) are present on resistance islands in Macrococcus canis, Macrococcus caseolyticus and Staphylococcus aureus.</title>
        <authorList>
            <person name="Schwendener S."/>
            <person name="Dona V."/>
            <person name="Perreten V."/>
        </authorList>
    </citation>
    <scope>NUCLEOTIDE SEQUENCE</scope>
    <source>
        <strain evidence="3">SD607</strain>
    </source>
</reference>
<keyword evidence="1" id="KW-0238">DNA-binding</keyword>
<dbReference type="InterPro" id="IPR036388">
    <property type="entry name" value="WH-like_DNA-bd_sf"/>
</dbReference>
<gene>
    <name evidence="3" type="ORF">SD607_00038</name>
</gene>
<dbReference type="InterPro" id="IPR036390">
    <property type="entry name" value="WH_DNA-bd_sf"/>
</dbReference>
<sequence>MKNNIVARKERETGRVSNIITPELFESLNEQQELIVRHLYNQGELTASKIANIIQRSVPTARKRLKELEEMNIISTHGSSKNDPKRTYYLHGFE</sequence>
<dbReference type="GO" id="GO:0003677">
    <property type="term" value="F:DNA binding"/>
    <property type="evidence" value="ECO:0007669"/>
    <property type="project" value="UniProtKB-KW"/>
</dbReference>
<dbReference type="AlphaFoldDB" id="A0A6G5ZYK6"/>
<dbReference type="InterPro" id="IPR000835">
    <property type="entry name" value="HTH_MarR-typ"/>
</dbReference>
<dbReference type="SUPFAM" id="SSF46785">
    <property type="entry name" value="Winged helix' DNA-binding domain"/>
    <property type="match status" value="1"/>
</dbReference>
<protein>
    <recommendedName>
        <fullName evidence="2">HTH marR-type domain-containing protein</fullName>
    </recommendedName>
</protein>
<evidence type="ECO:0000259" key="2">
    <source>
        <dbReference type="Pfam" id="PF01047"/>
    </source>
</evidence>
<name>A0A6G5ZYK6_9STAP</name>
<dbReference type="CDD" id="cd00090">
    <property type="entry name" value="HTH_ARSR"/>
    <property type="match status" value="1"/>
</dbReference>
<dbReference type="GO" id="GO:0003700">
    <property type="term" value="F:DNA-binding transcription factor activity"/>
    <property type="evidence" value="ECO:0007669"/>
    <property type="project" value="InterPro"/>
</dbReference>
<evidence type="ECO:0000256" key="1">
    <source>
        <dbReference type="ARBA" id="ARBA00023125"/>
    </source>
</evidence>
<proteinExistence type="predicted"/>
<dbReference type="Pfam" id="PF01047">
    <property type="entry name" value="MarR"/>
    <property type="match status" value="1"/>
</dbReference>
<evidence type="ECO:0000313" key="3">
    <source>
        <dbReference type="EMBL" id="QHW12392.1"/>
    </source>
</evidence>
<accession>A0A6G5ZYK6</accession>
<dbReference type="Gene3D" id="1.10.10.10">
    <property type="entry name" value="Winged helix-like DNA-binding domain superfamily/Winged helix DNA-binding domain"/>
    <property type="match status" value="1"/>
</dbReference>
<feature type="domain" description="HTH marR-type" evidence="2">
    <location>
        <begin position="28"/>
        <end position="75"/>
    </location>
</feature>
<dbReference type="InterPro" id="IPR011991">
    <property type="entry name" value="ArsR-like_HTH"/>
</dbReference>
<dbReference type="EMBL" id="MN728682">
    <property type="protein sequence ID" value="QHW12392.1"/>
    <property type="molecule type" value="Genomic_DNA"/>
</dbReference>
<organism evidence="3">
    <name type="scientific">Macrococcoides canis</name>
    <dbReference type="NCBI Taxonomy" id="1855823"/>
    <lineage>
        <taxon>Bacteria</taxon>
        <taxon>Bacillati</taxon>
        <taxon>Bacillota</taxon>
        <taxon>Bacilli</taxon>
        <taxon>Bacillales</taxon>
        <taxon>Staphylococcaceae</taxon>
        <taxon>Macrococcoides</taxon>
    </lineage>
</organism>